<evidence type="ECO:0000313" key="5">
    <source>
        <dbReference type="EMBL" id="WBB07020.1"/>
    </source>
</evidence>
<evidence type="ECO:0000313" key="4">
    <source>
        <dbReference type="EMBL" id="MST53013.1"/>
    </source>
</evidence>
<name>A0A6N7WM54_STRAY</name>
<dbReference type="Pfam" id="PF00583">
    <property type="entry name" value="Acetyltransf_1"/>
    <property type="match status" value="1"/>
</dbReference>
<evidence type="ECO:0000256" key="2">
    <source>
        <dbReference type="ARBA" id="ARBA00023315"/>
    </source>
</evidence>
<dbReference type="SUPFAM" id="SSF55729">
    <property type="entry name" value="Acyl-CoA N-acyltransferases (Nat)"/>
    <property type="match status" value="1"/>
</dbReference>
<feature type="domain" description="N-acetyltransferase" evidence="3">
    <location>
        <begin position="1"/>
        <end position="155"/>
    </location>
</feature>
<dbReference type="InterPro" id="IPR000182">
    <property type="entry name" value="GNAT_dom"/>
</dbReference>
<accession>A0A6N7WM54</accession>
<dbReference type="Proteomes" id="UP001212085">
    <property type="component" value="Chromosome"/>
</dbReference>
<dbReference type="CDD" id="cd04301">
    <property type="entry name" value="NAT_SF"/>
    <property type="match status" value="1"/>
</dbReference>
<dbReference type="PROSITE" id="PS51186">
    <property type="entry name" value="GNAT"/>
    <property type="match status" value="1"/>
</dbReference>
<reference evidence="5 7" key="2">
    <citation type="submission" date="2022-12" db="EMBL/GenBank/DDBJ databases">
        <title>Streptococcus alactolyticus LGM, complete genome.</title>
        <authorList>
            <person name="Liu Z."/>
            <person name="Mu C."/>
            <person name="Zhu W."/>
        </authorList>
    </citation>
    <scope>NUCLEOTIDE SEQUENCE [LARGE SCALE GENOMIC DNA]</scope>
    <source>
        <strain evidence="5 7">LGM</strain>
    </source>
</reference>
<evidence type="ECO:0000313" key="7">
    <source>
        <dbReference type="Proteomes" id="UP001212085"/>
    </source>
</evidence>
<evidence type="ECO:0000256" key="1">
    <source>
        <dbReference type="ARBA" id="ARBA00022679"/>
    </source>
</evidence>
<keyword evidence="7" id="KW-1185">Reference proteome</keyword>
<dbReference type="OrthoDB" id="9805924at2"/>
<reference evidence="4 6" key="1">
    <citation type="submission" date="2019-08" db="EMBL/GenBank/DDBJ databases">
        <title>In-depth cultivation of the pig gut microbiome towards novel bacterial diversity and tailored functional studies.</title>
        <authorList>
            <person name="Wylensek D."/>
            <person name="Hitch T.C.A."/>
            <person name="Clavel T."/>
        </authorList>
    </citation>
    <scope>NUCLEOTIDE SEQUENCE [LARGE SCALE GENOMIC DNA]</scope>
    <source>
        <strain evidence="4 6">BL-178-WT-3A</strain>
    </source>
</reference>
<evidence type="ECO:0000313" key="6">
    <source>
        <dbReference type="Proteomes" id="UP000471052"/>
    </source>
</evidence>
<dbReference type="GeneID" id="99636801"/>
<dbReference type="EMBL" id="CP114883">
    <property type="protein sequence ID" value="WBB07020.1"/>
    <property type="molecule type" value="Genomic_DNA"/>
</dbReference>
<proteinExistence type="predicted"/>
<dbReference type="PANTHER" id="PTHR43877:SF2">
    <property type="entry name" value="AMINOALKYLPHOSPHONATE N-ACETYLTRANSFERASE-RELATED"/>
    <property type="match status" value="1"/>
</dbReference>
<dbReference type="RefSeq" id="WP_154454244.1">
    <property type="nucleotide sequence ID" value="NZ_BRXN01000023.1"/>
</dbReference>
<keyword evidence="2" id="KW-0012">Acyltransferase</keyword>
<evidence type="ECO:0000259" key="3">
    <source>
        <dbReference type="PROSITE" id="PS51186"/>
    </source>
</evidence>
<dbReference type="EMBL" id="VUNP01000003">
    <property type="protein sequence ID" value="MST53013.1"/>
    <property type="molecule type" value="Genomic_DNA"/>
</dbReference>
<organism evidence="4 6">
    <name type="scientific">Streptococcus alactolyticus</name>
    <dbReference type="NCBI Taxonomy" id="29389"/>
    <lineage>
        <taxon>Bacteria</taxon>
        <taxon>Bacillati</taxon>
        <taxon>Bacillota</taxon>
        <taxon>Bacilli</taxon>
        <taxon>Lactobacillales</taxon>
        <taxon>Streptococcaceae</taxon>
        <taxon>Streptococcus</taxon>
    </lineage>
</organism>
<dbReference type="AlphaFoldDB" id="A0A6N7WM54"/>
<keyword evidence="1 4" id="KW-0808">Transferase</keyword>
<gene>
    <name evidence="4" type="ORF">FYJ82_00860</name>
    <name evidence="5" type="ORF">O6R09_03605</name>
</gene>
<sequence>MTIRPATSADIPSLMDLLQQVLSVHHAVRPDLFQAKGVKYTEQELADLLSDDKRPIFVYEGEEGKVLGHMFTIIEEAQAPKVPHKTLFIDDLCVDAAARGHKIGEQLYQFALSYAKEIGCYNVTLNVWNANEAALRFYQHQGMTPQETRMEHIIK</sequence>
<dbReference type="Gene3D" id="3.40.630.30">
    <property type="match status" value="1"/>
</dbReference>
<dbReference type="InterPro" id="IPR050832">
    <property type="entry name" value="Bact_Acetyltransf"/>
</dbReference>
<dbReference type="PANTHER" id="PTHR43877">
    <property type="entry name" value="AMINOALKYLPHOSPHONATE N-ACETYLTRANSFERASE-RELATED-RELATED"/>
    <property type="match status" value="1"/>
</dbReference>
<protein>
    <submittedName>
        <fullName evidence="4">GNAT family N-acetyltransferase</fullName>
    </submittedName>
</protein>
<dbReference type="Proteomes" id="UP000471052">
    <property type="component" value="Unassembled WGS sequence"/>
</dbReference>
<dbReference type="GO" id="GO:0016747">
    <property type="term" value="F:acyltransferase activity, transferring groups other than amino-acyl groups"/>
    <property type="evidence" value="ECO:0007669"/>
    <property type="project" value="InterPro"/>
</dbReference>
<dbReference type="InterPro" id="IPR016181">
    <property type="entry name" value="Acyl_CoA_acyltransferase"/>
</dbReference>